<reference evidence="2 3" key="1">
    <citation type="submission" date="2024-09" db="EMBL/GenBank/DDBJ databases">
        <title>The Natural Products Discovery Center: Release of the First 8490 Sequenced Strains for Exploring Actinobacteria Biosynthetic Diversity.</title>
        <authorList>
            <person name="Kalkreuter E."/>
            <person name="Kautsar S.A."/>
            <person name="Yang D."/>
            <person name="Bader C.D."/>
            <person name="Teijaro C.N."/>
            <person name="Fluegel L."/>
            <person name="Davis C.M."/>
            <person name="Simpson J.R."/>
            <person name="Lauterbach L."/>
            <person name="Steele A.D."/>
            <person name="Gui C."/>
            <person name="Meng S."/>
            <person name="Li G."/>
            <person name="Viehrig K."/>
            <person name="Ye F."/>
            <person name="Su P."/>
            <person name="Kiefer A.F."/>
            <person name="Nichols A."/>
            <person name="Cepeda A.J."/>
            <person name="Yan W."/>
            <person name="Fan B."/>
            <person name="Jiang Y."/>
            <person name="Adhikari A."/>
            <person name="Zheng C.-J."/>
            <person name="Schuster L."/>
            <person name="Cowan T.M."/>
            <person name="Smanski M.J."/>
            <person name="Chevrette M.G."/>
            <person name="De Carvalho L.P.S."/>
            <person name="Shen B."/>
        </authorList>
    </citation>
    <scope>NUCLEOTIDE SEQUENCE [LARGE SCALE GENOMIC DNA]</scope>
    <source>
        <strain evidence="2 3">NPDC057399</strain>
    </source>
</reference>
<feature type="region of interest" description="Disordered" evidence="1">
    <location>
        <begin position="22"/>
        <end position="42"/>
    </location>
</feature>
<proteinExistence type="predicted"/>
<dbReference type="Pfam" id="PF19907">
    <property type="entry name" value="DUF6380"/>
    <property type="match status" value="1"/>
</dbReference>
<evidence type="ECO:0000313" key="2">
    <source>
        <dbReference type="EMBL" id="MFE7967548.1"/>
    </source>
</evidence>
<accession>A0ABW6JQ56</accession>
<protein>
    <submittedName>
        <fullName evidence="2">DUF6380 family protein</fullName>
    </submittedName>
</protein>
<evidence type="ECO:0000313" key="3">
    <source>
        <dbReference type="Proteomes" id="UP001600650"/>
    </source>
</evidence>
<comment type="caution">
    <text evidence="2">The sequence shown here is derived from an EMBL/GenBank/DDBJ whole genome shotgun (WGS) entry which is preliminary data.</text>
</comment>
<sequence>MDTANPEHPDDKRHATLRRAYASLTETAGRAPVAPDRPGEGA</sequence>
<organism evidence="2 3">
    <name type="scientific">Streptomyces cellulosae</name>
    <dbReference type="NCBI Taxonomy" id="1968"/>
    <lineage>
        <taxon>Bacteria</taxon>
        <taxon>Bacillati</taxon>
        <taxon>Actinomycetota</taxon>
        <taxon>Actinomycetes</taxon>
        <taxon>Kitasatosporales</taxon>
        <taxon>Streptomycetaceae</taxon>
        <taxon>Streptomyces</taxon>
    </lineage>
</organism>
<keyword evidence="3" id="KW-1185">Reference proteome</keyword>
<name>A0ABW6JQ56_STRCE</name>
<dbReference type="Proteomes" id="UP001600650">
    <property type="component" value="Unassembled WGS sequence"/>
</dbReference>
<evidence type="ECO:0000256" key="1">
    <source>
        <dbReference type="SAM" id="MobiDB-lite"/>
    </source>
</evidence>
<dbReference type="InterPro" id="IPR045960">
    <property type="entry name" value="DUF6380"/>
</dbReference>
<dbReference type="EMBL" id="JBHVBU010000158">
    <property type="protein sequence ID" value="MFE7967548.1"/>
    <property type="molecule type" value="Genomic_DNA"/>
</dbReference>
<gene>
    <name evidence="2" type="ORF">ACFU0X_31700</name>
</gene>
<dbReference type="RefSeq" id="WP_381728678.1">
    <property type="nucleotide sequence ID" value="NZ_JBHVBU010000158.1"/>
</dbReference>